<dbReference type="Proteomes" id="UP000612055">
    <property type="component" value="Unassembled WGS sequence"/>
</dbReference>
<dbReference type="EMBL" id="JAEHOE010000023">
    <property type="protein sequence ID" value="KAG2495610.1"/>
    <property type="molecule type" value="Genomic_DNA"/>
</dbReference>
<evidence type="ECO:0000313" key="2">
    <source>
        <dbReference type="Proteomes" id="UP000612055"/>
    </source>
</evidence>
<reference evidence="1" key="1">
    <citation type="journal article" date="2020" name="bioRxiv">
        <title>Comparative genomics of Chlamydomonas.</title>
        <authorList>
            <person name="Craig R.J."/>
            <person name="Hasan A.R."/>
            <person name="Ness R.W."/>
            <person name="Keightley P.D."/>
        </authorList>
    </citation>
    <scope>NUCLEOTIDE SEQUENCE</scope>
    <source>
        <strain evidence="1">CCAP 11/70</strain>
    </source>
</reference>
<gene>
    <name evidence="1" type="ORF">HYH03_006210</name>
</gene>
<dbReference type="AlphaFoldDB" id="A0A836C0D3"/>
<accession>A0A836C0D3</accession>
<sequence>MSTSGAASPGTAVPAYTLSSTSPISTPFTWYPIQNLITTEKKWGGYFVIPPPPVTSPPTTYTTQVPLPLKPDVIGCAGCAKNDPGNGYDAGGITLQITAVSATSYVASCSLTIKVDGANTITIDGGHFYASFTPPRTFAPGQFPPAATVGLPGSEGGVVAQTAVVGGTPGGVIYLACHWGVTKCPGN</sequence>
<organism evidence="1 2">
    <name type="scientific">Edaphochlamys debaryana</name>
    <dbReference type="NCBI Taxonomy" id="47281"/>
    <lineage>
        <taxon>Eukaryota</taxon>
        <taxon>Viridiplantae</taxon>
        <taxon>Chlorophyta</taxon>
        <taxon>core chlorophytes</taxon>
        <taxon>Chlorophyceae</taxon>
        <taxon>CS clade</taxon>
        <taxon>Chlamydomonadales</taxon>
        <taxon>Chlamydomonadales incertae sedis</taxon>
        <taxon>Edaphochlamys</taxon>
    </lineage>
</organism>
<proteinExistence type="predicted"/>
<evidence type="ECO:0000313" key="1">
    <source>
        <dbReference type="EMBL" id="KAG2495610.1"/>
    </source>
</evidence>
<keyword evidence="2" id="KW-1185">Reference proteome</keyword>
<protein>
    <submittedName>
        <fullName evidence="1">Uncharacterized protein</fullName>
    </submittedName>
</protein>
<comment type="caution">
    <text evidence="1">The sequence shown here is derived from an EMBL/GenBank/DDBJ whole genome shotgun (WGS) entry which is preliminary data.</text>
</comment>
<name>A0A836C0D3_9CHLO</name>